<dbReference type="AlphaFoldDB" id="A0A2V3J6E1"/>
<proteinExistence type="predicted"/>
<feature type="domain" description="RNA-binding protein Tab2-like N-terminal" evidence="2">
    <location>
        <begin position="77"/>
        <end position="179"/>
    </location>
</feature>
<dbReference type="OrthoDB" id="3833at2759"/>
<dbReference type="InterPro" id="IPR009472">
    <property type="entry name" value="Tab2-like"/>
</dbReference>
<evidence type="ECO:0000259" key="3">
    <source>
        <dbReference type="Pfam" id="PF20429"/>
    </source>
</evidence>
<evidence type="ECO:0000313" key="5">
    <source>
        <dbReference type="Proteomes" id="UP000247409"/>
    </source>
</evidence>
<evidence type="ECO:0000256" key="1">
    <source>
        <dbReference type="SAM" id="MobiDB-lite"/>
    </source>
</evidence>
<dbReference type="GO" id="GO:0003723">
    <property type="term" value="F:RNA binding"/>
    <property type="evidence" value="ECO:0007669"/>
    <property type="project" value="InterPro"/>
</dbReference>
<feature type="compositionally biased region" description="Polar residues" evidence="1">
    <location>
        <begin position="50"/>
        <end position="59"/>
    </location>
</feature>
<sequence length="354" mass="39875">MKRPSSAPQNVPTSVKTTFFIPSFPPTSFLPPFNTPFRACRTARRARPASQTARANTRPASMKRDLPVPLAPNVSDVWELDFYSRPVVGLDGKKLWELIITDANANFEHVEAIPNSMVNSRELRKRIQHVIEDAPVKPTLIRFFRSQMFNMINIALSAVDVQIAPSRKTYALYQLLKHRENNVYKNMPGFKQSLSKSASSFTSLDMQLPKPLPDALRCDSFAFGTFPLGQLKHFFAEAHADDYFGDACLIDDHLSDDTLVPGMIIFSRRAKALAAWITGIELAFIRVVLERQQILLECGLNTVYQFARISDDLRDDVRAFQKGKVQAAGIHFLAVQQSQDADEVEGMWLLSDSL</sequence>
<dbReference type="Pfam" id="PF06485">
    <property type="entry name" value="Tab2-like_N"/>
    <property type="match status" value="1"/>
</dbReference>
<dbReference type="Proteomes" id="UP000247409">
    <property type="component" value="Unassembled WGS sequence"/>
</dbReference>
<reference evidence="4 5" key="1">
    <citation type="journal article" date="2018" name="Mol. Biol. Evol.">
        <title>Analysis of the draft genome of the red seaweed Gracilariopsis chorda provides insights into genome size evolution in Rhodophyta.</title>
        <authorList>
            <person name="Lee J."/>
            <person name="Yang E.C."/>
            <person name="Graf L."/>
            <person name="Yang J.H."/>
            <person name="Qiu H."/>
            <person name="Zel Zion U."/>
            <person name="Chan C.X."/>
            <person name="Stephens T.G."/>
            <person name="Weber A.P.M."/>
            <person name="Boo G.H."/>
            <person name="Boo S.M."/>
            <person name="Kim K.M."/>
            <person name="Shin Y."/>
            <person name="Jung M."/>
            <person name="Lee S.J."/>
            <person name="Yim H.S."/>
            <person name="Lee J.H."/>
            <person name="Bhattacharya D."/>
            <person name="Yoon H.S."/>
        </authorList>
    </citation>
    <scope>NUCLEOTIDE SEQUENCE [LARGE SCALE GENOMIC DNA]</scope>
    <source>
        <strain evidence="4 5">SKKU-2015</strain>
        <tissue evidence="4">Whole body</tissue>
    </source>
</reference>
<comment type="caution">
    <text evidence="4">The sequence shown here is derived from an EMBL/GenBank/DDBJ whole genome shotgun (WGS) entry which is preliminary data.</text>
</comment>
<feature type="region of interest" description="Disordered" evidence="1">
    <location>
        <begin position="43"/>
        <end position="66"/>
    </location>
</feature>
<keyword evidence="5" id="KW-1185">Reference proteome</keyword>
<protein>
    <submittedName>
        <fullName evidence="4">Protein TAB2-like</fullName>
    </submittedName>
</protein>
<dbReference type="PANTHER" id="PTHR34556">
    <property type="match status" value="1"/>
</dbReference>
<dbReference type="InterPro" id="IPR046761">
    <property type="entry name" value="Tab2-like_C"/>
</dbReference>
<name>A0A2V3J6E1_9FLOR</name>
<organism evidence="4 5">
    <name type="scientific">Gracilariopsis chorda</name>
    <dbReference type="NCBI Taxonomy" id="448386"/>
    <lineage>
        <taxon>Eukaryota</taxon>
        <taxon>Rhodophyta</taxon>
        <taxon>Florideophyceae</taxon>
        <taxon>Rhodymeniophycidae</taxon>
        <taxon>Gracilariales</taxon>
        <taxon>Gracilariaceae</taxon>
        <taxon>Gracilariopsis</taxon>
    </lineage>
</organism>
<dbReference type="Pfam" id="PF20429">
    <property type="entry name" value="Tab2-like_C"/>
    <property type="match status" value="1"/>
</dbReference>
<accession>A0A2V3J6E1</accession>
<evidence type="ECO:0000313" key="4">
    <source>
        <dbReference type="EMBL" id="PXF49996.1"/>
    </source>
</evidence>
<dbReference type="STRING" id="448386.A0A2V3J6E1"/>
<evidence type="ECO:0000259" key="2">
    <source>
        <dbReference type="Pfam" id="PF06485"/>
    </source>
</evidence>
<dbReference type="InterPro" id="IPR046760">
    <property type="entry name" value="Tab2-like_N"/>
</dbReference>
<dbReference type="EMBL" id="NBIV01000001">
    <property type="protein sequence ID" value="PXF49996.1"/>
    <property type="molecule type" value="Genomic_DNA"/>
</dbReference>
<gene>
    <name evidence="4" type="ORF">BWQ96_00156</name>
</gene>
<feature type="domain" description="RNA-binding protein Tab2/Atab2 C-terminal" evidence="3">
    <location>
        <begin position="202"/>
        <end position="350"/>
    </location>
</feature>
<dbReference type="PANTHER" id="PTHR34556:SF2">
    <property type="entry name" value="PROTEIN TAB2 HOMOLOG, CHLOROPLASTIC"/>
    <property type="match status" value="1"/>
</dbReference>